<feature type="transmembrane region" description="Helical" evidence="1">
    <location>
        <begin position="264"/>
        <end position="282"/>
    </location>
</feature>
<comment type="caution">
    <text evidence="2">The sequence shown here is derived from an EMBL/GenBank/DDBJ whole genome shotgun (WGS) entry which is preliminary data.</text>
</comment>
<feature type="transmembrane region" description="Helical" evidence="1">
    <location>
        <begin position="370"/>
        <end position="395"/>
    </location>
</feature>
<feature type="transmembrane region" description="Helical" evidence="1">
    <location>
        <begin position="313"/>
        <end position="331"/>
    </location>
</feature>
<keyword evidence="1" id="KW-0472">Membrane</keyword>
<feature type="transmembrane region" description="Helical" evidence="1">
    <location>
        <begin position="104"/>
        <end position="129"/>
    </location>
</feature>
<dbReference type="Proteomes" id="UP001152755">
    <property type="component" value="Unassembled WGS sequence"/>
</dbReference>
<dbReference type="AlphaFoldDB" id="A0A9X4LX41"/>
<keyword evidence="3" id="KW-1185">Reference proteome</keyword>
<feature type="transmembrane region" description="Helical" evidence="1">
    <location>
        <begin position="136"/>
        <end position="156"/>
    </location>
</feature>
<evidence type="ECO:0000256" key="1">
    <source>
        <dbReference type="SAM" id="Phobius"/>
    </source>
</evidence>
<reference evidence="2" key="1">
    <citation type="submission" date="2022-08" db="EMBL/GenBank/DDBJ databases">
        <title>Genome analysis of Corynebacteriales strain.</title>
        <authorList>
            <person name="Lee S.D."/>
        </authorList>
    </citation>
    <scope>NUCLEOTIDE SEQUENCE</scope>
    <source>
        <strain evidence="2">D3-21</strain>
    </source>
</reference>
<feature type="transmembrane region" description="Helical" evidence="1">
    <location>
        <begin position="55"/>
        <end position="73"/>
    </location>
</feature>
<gene>
    <name evidence="2" type="ORF">NVS88_01570</name>
</gene>
<evidence type="ECO:0000313" key="3">
    <source>
        <dbReference type="Proteomes" id="UP001152755"/>
    </source>
</evidence>
<feature type="transmembrane region" description="Helical" evidence="1">
    <location>
        <begin position="288"/>
        <end position="306"/>
    </location>
</feature>
<keyword evidence="1" id="KW-1133">Transmembrane helix</keyword>
<feature type="transmembrane region" description="Helical" evidence="1">
    <location>
        <begin position="209"/>
        <end position="231"/>
    </location>
</feature>
<evidence type="ECO:0000313" key="2">
    <source>
        <dbReference type="EMBL" id="MDG3013241.1"/>
    </source>
</evidence>
<dbReference type="EMBL" id="JANRHA010000001">
    <property type="protein sequence ID" value="MDG3013241.1"/>
    <property type="molecule type" value="Genomic_DNA"/>
</dbReference>
<feature type="transmembrane region" description="Helical" evidence="1">
    <location>
        <begin position="176"/>
        <end position="197"/>
    </location>
</feature>
<dbReference type="RefSeq" id="WP_332519004.1">
    <property type="nucleotide sequence ID" value="NZ_JANRHA010000001.1"/>
</dbReference>
<name>A0A9X4LX41_9ACTN</name>
<feature type="transmembrane region" description="Helical" evidence="1">
    <location>
        <begin position="80"/>
        <end position="98"/>
    </location>
</feature>
<feature type="transmembrane region" description="Helical" evidence="1">
    <location>
        <begin position="442"/>
        <end position="461"/>
    </location>
</feature>
<protein>
    <submittedName>
        <fullName evidence="2">Uncharacterized protein</fullName>
    </submittedName>
</protein>
<feature type="transmembrane region" description="Helical" evidence="1">
    <location>
        <begin position="237"/>
        <end position="257"/>
    </location>
</feature>
<sequence>MGAASIRSVVGTTLATLAALLIGLCAGVVLVQPFTPDLALVVTDTGFRWWALSRPVGAVVGAIMAPVVCMAASRLRGRRLSAATLGAVIVAVLAEVGLGRVDSVAALVAGRYVEAAFAGAALGAAAAVLRTRRAAIPALAAGAVAAFLLSAAAVSSNGIPRRYADYLAPEPSPVGGVGWLAVLAGALVVVAVLVEFGSGAVGHLAVVQWRPVGAVVLLAVGGAAAAFLATAQTPTNWWLAGPALVLAPAVAGGAAMLLPGSDGVVVLAATAITASGAAAATVFERSVLPDPIMIAVLAALILLGVAAGARWRIPATGMVLLAVILVCGTVPVGDLGLLHAVLLPMGSATVGVVLGSALPREVAAGSVAPGSAVGASVGLGALFLPGVAAALTGAYRGTWTVSRQDFGWTAYTPLTSVPPGEAEYSLRLWDLAIIGDGRIDAVTAWALAALILGCAGAAVLLRRAR</sequence>
<feature type="transmembrane region" description="Helical" evidence="1">
    <location>
        <begin position="337"/>
        <end position="358"/>
    </location>
</feature>
<keyword evidence="1" id="KW-0812">Transmembrane</keyword>
<accession>A0A9X4LX41</accession>
<proteinExistence type="predicted"/>
<organism evidence="2 3">
    <name type="scientific">Speluncibacter jeojiensis</name>
    <dbReference type="NCBI Taxonomy" id="2710754"/>
    <lineage>
        <taxon>Bacteria</taxon>
        <taxon>Bacillati</taxon>
        <taxon>Actinomycetota</taxon>
        <taxon>Actinomycetes</taxon>
        <taxon>Mycobacteriales</taxon>
        <taxon>Speluncibacteraceae</taxon>
        <taxon>Speluncibacter</taxon>
    </lineage>
</organism>